<accession>A0AA37BYD3</accession>
<name>A0AA37BYD3_9ACTN</name>
<feature type="region of interest" description="Disordered" evidence="1">
    <location>
        <begin position="43"/>
        <end position="106"/>
    </location>
</feature>
<dbReference type="AlphaFoldDB" id="A0AA37BYD3"/>
<dbReference type="Proteomes" id="UP001051844">
    <property type="component" value="Unassembled WGS sequence"/>
</dbReference>
<reference evidence="2" key="1">
    <citation type="submission" date="2022-09" db="EMBL/GenBank/DDBJ databases">
        <title>Whole genome shotgun sequence of Streptomyces albidoflavus NBRC 12854.</title>
        <authorList>
            <person name="Komaki H."/>
            <person name="Tamura T."/>
        </authorList>
    </citation>
    <scope>NUCLEOTIDE SEQUENCE</scope>
    <source>
        <strain evidence="2">NBRC 12854</strain>
    </source>
</reference>
<comment type="caution">
    <text evidence="2">The sequence shown here is derived from an EMBL/GenBank/DDBJ whole genome shotgun (WGS) entry which is preliminary data.</text>
</comment>
<evidence type="ECO:0000313" key="3">
    <source>
        <dbReference type="Proteomes" id="UP001051844"/>
    </source>
</evidence>
<evidence type="ECO:0000256" key="1">
    <source>
        <dbReference type="SAM" id="MobiDB-lite"/>
    </source>
</evidence>
<sequence>MPHPSNSSLSDRAAAHRGLVTVHPFESLTAAFLAIHVFDSSAKQVRRAPDGDPAGSSHPTPGAPCRGVPAIAPRPAPPNRSFRPGAVRTGECAPAPRGCPPRVRFS</sequence>
<protein>
    <submittedName>
        <fullName evidence="2">Uncharacterized protein</fullName>
    </submittedName>
</protein>
<evidence type="ECO:0000313" key="2">
    <source>
        <dbReference type="EMBL" id="GHI46539.1"/>
    </source>
</evidence>
<organism evidence="2 3">
    <name type="scientific">Streptomyces albidoflavus</name>
    <dbReference type="NCBI Taxonomy" id="1886"/>
    <lineage>
        <taxon>Bacteria</taxon>
        <taxon>Bacillati</taxon>
        <taxon>Actinomycetota</taxon>
        <taxon>Actinomycetes</taxon>
        <taxon>Kitasatosporales</taxon>
        <taxon>Streptomycetaceae</taxon>
        <taxon>Streptomyces</taxon>
        <taxon>Streptomyces albidoflavus group</taxon>
    </lineage>
</organism>
<proteinExistence type="predicted"/>
<dbReference type="EMBL" id="BNDZ01000005">
    <property type="protein sequence ID" value="GHI46539.1"/>
    <property type="molecule type" value="Genomic_DNA"/>
</dbReference>
<gene>
    <name evidence="2" type="ORF">ScoT_27130</name>
</gene>